<evidence type="ECO:0000313" key="4">
    <source>
        <dbReference type="EMBL" id="QNV38448.1"/>
    </source>
</evidence>
<keyword evidence="2" id="KW-0812">Transmembrane</keyword>
<reference evidence="4 5" key="1">
    <citation type="submission" date="2020-09" db="EMBL/GenBank/DDBJ databases">
        <title>Investigation of environmental microbes.</title>
        <authorList>
            <person name="Ou Y."/>
            <person name="Kang Q."/>
        </authorList>
    </citation>
    <scope>NUCLEOTIDE SEQUENCE [LARGE SCALE GENOMIC DNA]</scope>
    <source>
        <strain evidence="4 5">KJZ-14</strain>
    </source>
</reference>
<dbReference type="GeneID" id="96623396"/>
<feature type="region of interest" description="Disordered" evidence="1">
    <location>
        <begin position="163"/>
        <end position="330"/>
    </location>
</feature>
<feature type="transmembrane region" description="Helical" evidence="2">
    <location>
        <begin position="97"/>
        <end position="118"/>
    </location>
</feature>
<evidence type="ECO:0000259" key="3">
    <source>
        <dbReference type="Pfam" id="PF11181"/>
    </source>
</evidence>
<sequence length="330" mass="35610">MEQVHIENVALNGNSIPDGQKIGTFKNRDEINQAVARLSEAGVPVQGLFIVGNNIRQVELIAGKMTYPKAAISGAVSGAVFGGFISVIMALVTNTSFLANALTAIPLGIAFWMLSGVLSVSRNKSRGSIVTRPQMIADSYDLMAVGPIAHQARQVLGVPGFGVPQQFNSQHSGGQNYGAPHHPAGQPSQSHQQPNGPGYPQWQRPTNSPAQPSPHHQPEPWNASPQNDQHAAEQHGSYVAPEQSQPREETRQSAEFAPPTAQEGSASKFGLRVNNPAEYEAMIRQAPTSPETNPAVEAVRNEKPLQKYGKRIEDPAEYEATIRKPEENQN</sequence>
<protein>
    <recommendedName>
        <fullName evidence="3">General stress protein 17M-like domain-containing protein</fullName>
    </recommendedName>
</protein>
<dbReference type="RefSeq" id="WP_190725110.1">
    <property type="nucleotide sequence ID" value="NZ_CP061539.1"/>
</dbReference>
<keyword evidence="2" id="KW-0472">Membrane</keyword>
<dbReference type="Pfam" id="PF11181">
    <property type="entry name" value="YflT"/>
    <property type="match status" value="1"/>
</dbReference>
<evidence type="ECO:0000256" key="1">
    <source>
        <dbReference type="SAM" id="MobiDB-lite"/>
    </source>
</evidence>
<evidence type="ECO:0000313" key="5">
    <source>
        <dbReference type="Proteomes" id="UP000516404"/>
    </source>
</evidence>
<feature type="domain" description="General stress protein 17M-like" evidence="3">
    <location>
        <begin position="20"/>
        <end position="91"/>
    </location>
</feature>
<dbReference type="EMBL" id="CP061539">
    <property type="protein sequence ID" value="QNV38448.1"/>
    <property type="molecule type" value="Genomic_DNA"/>
</dbReference>
<feature type="compositionally biased region" description="Basic and acidic residues" evidence="1">
    <location>
        <begin position="299"/>
        <end position="330"/>
    </location>
</feature>
<dbReference type="InterPro" id="IPR025889">
    <property type="entry name" value="GSP17M-like_dom"/>
</dbReference>
<feature type="transmembrane region" description="Helical" evidence="2">
    <location>
        <begin position="70"/>
        <end position="91"/>
    </location>
</feature>
<name>A0A7H2BFK2_9MICC</name>
<keyword evidence="5" id="KW-1185">Reference proteome</keyword>
<accession>A0A7H2BFK2</accession>
<proteinExistence type="predicted"/>
<dbReference type="KEGG" id="rter:IDM49_04050"/>
<dbReference type="Proteomes" id="UP000516404">
    <property type="component" value="Chromosome"/>
</dbReference>
<evidence type="ECO:0000256" key="2">
    <source>
        <dbReference type="SAM" id="Phobius"/>
    </source>
</evidence>
<feature type="compositionally biased region" description="Polar residues" evidence="1">
    <location>
        <begin position="165"/>
        <end position="174"/>
    </location>
</feature>
<dbReference type="AlphaFoldDB" id="A0A7H2BFK2"/>
<organism evidence="4 5">
    <name type="scientific">Rothia terrae</name>
    <dbReference type="NCBI Taxonomy" id="396015"/>
    <lineage>
        <taxon>Bacteria</taxon>
        <taxon>Bacillati</taxon>
        <taxon>Actinomycetota</taxon>
        <taxon>Actinomycetes</taxon>
        <taxon>Micrococcales</taxon>
        <taxon>Micrococcaceae</taxon>
        <taxon>Rothia</taxon>
    </lineage>
</organism>
<feature type="compositionally biased region" description="Polar residues" evidence="1">
    <location>
        <begin position="186"/>
        <end position="195"/>
    </location>
</feature>
<gene>
    <name evidence="4" type="ORF">IDM49_04050</name>
</gene>
<keyword evidence="2" id="KW-1133">Transmembrane helix</keyword>